<dbReference type="InterPro" id="IPR011989">
    <property type="entry name" value="ARM-like"/>
</dbReference>
<dbReference type="SUPFAM" id="SSF48371">
    <property type="entry name" value="ARM repeat"/>
    <property type="match status" value="1"/>
</dbReference>
<evidence type="ECO:0008006" key="3">
    <source>
        <dbReference type="Google" id="ProtNLM"/>
    </source>
</evidence>
<dbReference type="Proteomes" id="UP000285793">
    <property type="component" value="Unassembled WGS sequence"/>
</dbReference>
<evidence type="ECO:0000313" key="2">
    <source>
        <dbReference type="Proteomes" id="UP000285793"/>
    </source>
</evidence>
<dbReference type="EMBL" id="PQJL01000048">
    <property type="protein sequence ID" value="ROW57292.1"/>
    <property type="molecule type" value="Genomic_DNA"/>
</dbReference>
<dbReference type="RefSeq" id="WP_105624574.1">
    <property type="nucleotide sequence ID" value="NZ_CP187994.1"/>
</dbReference>
<reference evidence="1 2" key="1">
    <citation type="journal article" date="2018" name="Front. Microbiol.">
        <title>An Investigation of an Acute Gastroenteritis Outbreak: Cronobacter sakazakii, a Potential Cause of Food-Borne Illness.</title>
        <authorList>
            <person name="Yong W."/>
            <person name="Guo B."/>
            <person name="Shi X."/>
            <person name="Cheng T."/>
            <person name="Chen M."/>
            <person name="Jiang X."/>
            <person name="Ye Y."/>
            <person name="Wang J."/>
            <person name="Xie G."/>
            <person name="Ding J."/>
        </authorList>
    </citation>
    <scope>NUCLEOTIDE SEQUENCE [LARGE SCALE GENOMIC DNA]</scope>
    <source>
        <strain evidence="1 2">S1</strain>
    </source>
</reference>
<organism evidence="1 2">
    <name type="scientific">Cronobacter malonaticus</name>
    <dbReference type="NCBI Taxonomy" id="413503"/>
    <lineage>
        <taxon>Bacteria</taxon>
        <taxon>Pseudomonadati</taxon>
        <taxon>Pseudomonadota</taxon>
        <taxon>Gammaproteobacteria</taxon>
        <taxon>Enterobacterales</taxon>
        <taxon>Enterobacteriaceae</taxon>
        <taxon>Cronobacter</taxon>
    </lineage>
</organism>
<evidence type="ECO:0000313" key="1">
    <source>
        <dbReference type="EMBL" id="ROW57292.1"/>
    </source>
</evidence>
<sequence>MNSEQKNLVLSVVNNKPPRSGKITDEEFLKLFPCTQENVEEFVNAILRNAHSSKDLKEVEYALYIGFHFGFTSKHEDILIHLLGDDFHYKHDDVVRALVKIKAKSDNTVNVLYKCALSEYDYLADDREDGNYTLAWNCIYALVKIGSNYAIEKLKALSKNPIPEIKNKAVQVGKSYGVLD</sequence>
<protein>
    <recommendedName>
        <fullName evidence="3">HEAT repeat domain-containing protein</fullName>
    </recommendedName>
</protein>
<accession>A0A423XQ46</accession>
<dbReference type="Gene3D" id="1.25.10.10">
    <property type="entry name" value="Leucine-rich Repeat Variant"/>
    <property type="match status" value="1"/>
</dbReference>
<dbReference type="InterPro" id="IPR016024">
    <property type="entry name" value="ARM-type_fold"/>
</dbReference>
<gene>
    <name evidence="1" type="ORF">C3E80_21105</name>
</gene>
<dbReference type="AlphaFoldDB" id="A0A423XQ46"/>
<name>A0A423XQ46_9ENTR</name>
<proteinExistence type="predicted"/>
<comment type="caution">
    <text evidence="1">The sequence shown here is derived from an EMBL/GenBank/DDBJ whole genome shotgun (WGS) entry which is preliminary data.</text>
</comment>